<dbReference type="AlphaFoldDB" id="A0A9X4KG56"/>
<dbReference type="RefSeq" id="WP_277563411.1">
    <property type="nucleotide sequence ID" value="NZ_JAPDHZ010000002.1"/>
</dbReference>
<evidence type="ECO:0000313" key="1">
    <source>
        <dbReference type="EMBL" id="MDG0789467.1"/>
    </source>
</evidence>
<accession>A0A9X4KG56</accession>
<gene>
    <name evidence="1" type="ORF">OMP38_00330</name>
</gene>
<keyword evidence="2" id="KW-1185">Reference proteome</keyword>
<proteinExistence type="predicted"/>
<organism evidence="1 2">
    <name type="scientific">Cohnella ginsengisoli</name>
    <dbReference type="NCBI Taxonomy" id="425004"/>
    <lineage>
        <taxon>Bacteria</taxon>
        <taxon>Bacillati</taxon>
        <taxon>Bacillota</taxon>
        <taxon>Bacilli</taxon>
        <taxon>Bacillales</taxon>
        <taxon>Paenibacillaceae</taxon>
        <taxon>Cohnella</taxon>
    </lineage>
</organism>
<evidence type="ECO:0000313" key="2">
    <source>
        <dbReference type="Proteomes" id="UP001153387"/>
    </source>
</evidence>
<comment type="caution">
    <text evidence="1">The sequence shown here is derived from an EMBL/GenBank/DDBJ whole genome shotgun (WGS) entry which is preliminary data.</text>
</comment>
<dbReference type="Proteomes" id="UP001153387">
    <property type="component" value="Unassembled WGS sequence"/>
</dbReference>
<dbReference type="EMBL" id="JAPDHZ010000002">
    <property type="protein sequence ID" value="MDG0789467.1"/>
    <property type="molecule type" value="Genomic_DNA"/>
</dbReference>
<protein>
    <submittedName>
        <fullName evidence="1">Uncharacterized protein</fullName>
    </submittedName>
</protein>
<name>A0A9X4KG56_9BACL</name>
<sequence>MNVTITEATMTKDEVEGYVGKVVFEVEGHDAAYEMALQSDKGREWSYSLFFAGKSGSEEQIDAVDAEIESNDELYERLIDAAVDAMA</sequence>
<reference evidence="1 2" key="1">
    <citation type="submission" date="2022-10" db="EMBL/GenBank/DDBJ databases">
        <title>Comparative genomic analysis of Cohnella hashimotonis sp. nov., isolated from the International Space Station.</title>
        <authorList>
            <person name="Simpson A."/>
            <person name="Venkateswaran K."/>
        </authorList>
    </citation>
    <scope>NUCLEOTIDE SEQUENCE [LARGE SCALE GENOMIC DNA]</scope>
    <source>
        <strain evidence="1 2">DSM 18997</strain>
    </source>
</reference>